<dbReference type="InterPro" id="IPR052921">
    <property type="entry name" value="GPCR1_Superfamily_Member"/>
</dbReference>
<dbReference type="FunFam" id="1.20.1070.10:FF:000024">
    <property type="entry name" value="Olfactory receptor"/>
    <property type="match status" value="1"/>
</dbReference>
<reference evidence="15" key="1">
    <citation type="journal article" name="BMC Genomics">
        <title>Long-read sequencing and de novo genome assembly of marine medaka (Oryzias melastigma).</title>
        <authorList>
            <person name="Liang P."/>
            <person name="Saqib H.S.A."/>
            <person name="Ni X."/>
            <person name="Shen Y."/>
        </authorList>
    </citation>
    <scope>NUCLEOTIDE SEQUENCE</scope>
    <source>
        <strain evidence="15">Bigg-433</strain>
    </source>
</reference>
<keyword evidence="8 13" id="KW-0472">Membrane</keyword>
<gene>
    <name evidence="15" type="ORF">FQA47_010541</name>
</gene>
<feature type="transmembrane region" description="Helical" evidence="13">
    <location>
        <begin position="17"/>
        <end position="39"/>
    </location>
</feature>
<dbReference type="AlphaFoldDB" id="A0A834C726"/>
<feature type="transmembrane region" description="Helical" evidence="13">
    <location>
        <begin position="190"/>
        <end position="214"/>
    </location>
</feature>
<dbReference type="GO" id="GO:0005886">
    <property type="term" value="C:plasma membrane"/>
    <property type="evidence" value="ECO:0007669"/>
    <property type="project" value="UniProtKB-SubCell"/>
</dbReference>
<evidence type="ECO:0000259" key="14">
    <source>
        <dbReference type="PROSITE" id="PS50262"/>
    </source>
</evidence>
<evidence type="ECO:0000256" key="10">
    <source>
        <dbReference type="ARBA" id="ARBA00023170"/>
    </source>
</evidence>
<evidence type="ECO:0000256" key="3">
    <source>
        <dbReference type="ARBA" id="ARBA00022606"/>
    </source>
</evidence>
<protein>
    <submittedName>
        <fullName evidence="15">Olfactory receptor 52D1</fullName>
    </submittedName>
</protein>
<evidence type="ECO:0000256" key="9">
    <source>
        <dbReference type="ARBA" id="ARBA00023157"/>
    </source>
</evidence>
<keyword evidence="7" id="KW-0297">G-protein coupled receptor</keyword>
<feature type="transmembrane region" description="Helical" evidence="13">
    <location>
        <begin position="235"/>
        <end position="254"/>
    </location>
</feature>
<evidence type="ECO:0000256" key="4">
    <source>
        <dbReference type="ARBA" id="ARBA00022692"/>
    </source>
</evidence>
<evidence type="ECO:0000256" key="12">
    <source>
        <dbReference type="ARBA" id="ARBA00023224"/>
    </source>
</evidence>
<proteinExistence type="predicted"/>
<name>A0A834C726_ORYME</name>
<feature type="transmembrane region" description="Helical" evidence="13">
    <location>
        <begin position="133"/>
        <end position="154"/>
    </location>
</feature>
<evidence type="ECO:0000256" key="13">
    <source>
        <dbReference type="SAM" id="Phobius"/>
    </source>
</evidence>
<evidence type="ECO:0000256" key="6">
    <source>
        <dbReference type="ARBA" id="ARBA00022989"/>
    </source>
</evidence>
<dbReference type="GO" id="GO:0004984">
    <property type="term" value="F:olfactory receptor activity"/>
    <property type="evidence" value="ECO:0007669"/>
    <property type="project" value="InterPro"/>
</dbReference>
<feature type="domain" description="G-protein coupled receptors family 1 profile" evidence="14">
    <location>
        <begin position="33"/>
        <end position="283"/>
    </location>
</feature>
<keyword evidence="12" id="KW-0807">Transducer</keyword>
<dbReference type="InterPro" id="IPR000276">
    <property type="entry name" value="GPCR_Rhodpsn"/>
</dbReference>
<evidence type="ECO:0000256" key="8">
    <source>
        <dbReference type="ARBA" id="ARBA00023136"/>
    </source>
</evidence>
<keyword evidence="10 15" id="KW-0675">Receptor</keyword>
<keyword evidence="6 13" id="KW-1133">Transmembrane helix</keyword>
<keyword evidence="2" id="KW-1003">Cell membrane</keyword>
<evidence type="ECO:0000256" key="1">
    <source>
        <dbReference type="ARBA" id="ARBA00004651"/>
    </source>
</evidence>
<feature type="transmembrane region" description="Helical" evidence="13">
    <location>
        <begin position="51"/>
        <end position="73"/>
    </location>
</feature>
<dbReference type="PROSITE" id="PS50262">
    <property type="entry name" value="G_PROTEIN_RECEP_F1_2"/>
    <property type="match status" value="1"/>
</dbReference>
<dbReference type="InterPro" id="IPR017452">
    <property type="entry name" value="GPCR_Rhodpsn_7TM"/>
</dbReference>
<keyword evidence="3" id="KW-0716">Sensory transduction</keyword>
<keyword evidence="4 13" id="KW-0812">Transmembrane</keyword>
<comment type="caution">
    <text evidence="15">The sequence shown here is derived from an EMBL/GenBank/DDBJ whole genome shotgun (WGS) entry which is preliminary data.</text>
</comment>
<dbReference type="Gene3D" id="1.20.1070.10">
    <property type="entry name" value="Rhodopsin 7-helix transmembrane proteins"/>
    <property type="match status" value="1"/>
</dbReference>
<dbReference type="InterPro" id="IPR000725">
    <property type="entry name" value="Olfact_rcpt"/>
</dbReference>
<evidence type="ECO:0000256" key="5">
    <source>
        <dbReference type="ARBA" id="ARBA00022725"/>
    </source>
</evidence>
<dbReference type="SUPFAM" id="SSF81321">
    <property type="entry name" value="Family A G protein-coupled receptor-like"/>
    <property type="match status" value="1"/>
</dbReference>
<dbReference type="Pfam" id="PF13853">
    <property type="entry name" value="7tm_4"/>
    <property type="match status" value="1"/>
</dbReference>
<evidence type="ECO:0000256" key="2">
    <source>
        <dbReference type="ARBA" id="ARBA00022475"/>
    </source>
</evidence>
<keyword evidence="5" id="KW-0552">Olfaction</keyword>
<evidence type="ECO:0000313" key="16">
    <source>
        <dbReference type="Proteomes" id="UP000646548"/>
    </source>
</evidence>
<keyword evidence="11" id="KW-0325">Glycoprotein</keyword>
<sequence length="304" mass="35226">MEYFTLSAFNDTVNHRAALFCLSLMCYILIVFFNISLVLTIVLDERLHEPMYILLCVFCINGLYGAAGFYPRFLADVLSSAQVISYGECLCQAFVLYSYVCSDTSILAVMAYDRYLAICLPLEYRTIMTKRRLFELVCFSWLTPFCIFSINIVLTTRLKFCETKIQRLLCVNWMIVKLACPGTNTTINNIYAFTTLSIYILHWFFVVWTYIYIVKTCLQSAEDRAKFMQTCVPNLISLATFFVIVVSDLLHMRYAAKDFPESFQNFVSIAVVVIPPLMNPLLYGFKLTKIRKRILVLIHMRRKS</sequence>
<dbReference type="PRINTS" id="PR00245">
    <property type="entry name" value="OLFACTORYR"/>
</dbReference>
<keyword evidence="9" id="KW-1015">Disulfide bond</keyword>
<comment type="subcellular location">
    <subcellularLocation>
        <location evidence="1">Cell membrane</location>
        <topology evidence="1">Multi-pass membrane protein</topology>
    </subcellularLocation>
</comment>
<evidence type="ECO:0000256" key="11">
    <source>
        <dbReference type="ARBA" id="ARBA00023180"/>
    </source>
</evidence>
<evidence type="ECO:0000313" key="15">
    <source>
        <dbReference type="EMBL" id="KAF6726847.1"/>
    </source>
</evidence>
<dbReference type="GO" id="GO:0005549">
    <property type="term" value="F:odorant binding"/>
    <property type="evidence" value="ECO:0007669"/>
    <property type="project" value="TreeGrafter"/>
</dbReference>
<organism evidence="15 16">
    <name type="scientific">Oryzias melastigma</name>
    <name type="common">Marine medaka</name>
    <dbReference type="NCBI Taxonomy" id="30732"/>
    <lineage>
        <taxon>Eukaryota</taxon>
        <taxon>Metazoa</taxon>
        <taxon>Chordata</taxon>
        <taxon>Craniata</taxon>
        <taxon>Vertebrata</taxon>
        <taxon>Euteleostomi</taxon>
        <taxon>Actinopterygii</taxon>
        <taxon>Neopterygii</taxon>
        <taxon>Teleostei</taxon>
        <taxon>Neoteleostei</taxon>
        <taxon>Acanthomorphata</taxon>
        <taxon>Ovalentaria</taxon>
        <taxon>Atherinomorphae</taxon>
        <taxon>Beloniformes</taxon>
        <taxon>Adrianichthyidae</taxon>
        <taxon>Oryziinae</taxon>
        <taxon>Oryzias</taxon>
    </lineage>
</organism>
<dbReference type="PANTHER" id="PTHR26451">
    <property type="entry name" value="G_PROTEIN_RECEP_F1_2 DOMAIN-CONTAINING PROTEIN"/>
    <property type="match status" value="1"/>
</dbReference>
<evidence type="ECO:0000256" key="7">
    <source>
        <dbReference type="ARBA" id="ARBA00023040"/>
    </source>
</evidence>
<dbReference type="GO" id="GO:0004930">
    <property type="term" value="F:G protein-coupled receptor activity"/>
    <property type="evidence" value="ECO:0007669"/>
    <property type="project" value="UniProtKB-KW"/>
</dbReference>
<dbReference type="Proteomes" id="UP000646548">
    <property type="component" value="Unassembled WGS sequence"/>
</dbReference>
<dbReference type="PROSITE" id="PS00237">
    <property type="entry name" value="G_PROTEIN_RECEP_F1_1"/>
    <property type="match status" value="1"/>
</dbReference>
<dbReference type="EMBL" id="WKFB01000320">
    <property type="protein sequence ID" value="KAF6726847.1"/>
    <property type="molecule type" value="Genomic_DNA"/>
</dbReference>
<dbReference type="PANTHER" id="PTHR26451:SF871">
    <property type="entry name" value="ODORANT RECEPTOR-RELATED"/>
    <property type="match status" value="1"/>
</dbReference>
<feature type="transmembrane region" description="Helical" evidence="13">
    <location>
        <begin position="266"/>
        <end position="285"/>
    </location>
</feature>
<accession>A0A834C726</accession>